<feature type="domain" description="Enoyl reductase (ER)" evidence="3">
    <location>
        <begin position="24"/>
        <end position="355"/>
    </location>
</feature>
<accession>A0ABR4FRF3</accession>
<dbReference type="SUPFAM" id="SSF50129">
    <property type="entry name" value="GroES-like"/>
    <property type="match status" value="1"/>
</dbReference>
<evidence type="ECO:0000256" key="1">
    <source>
        <dbReference type="ARBA" id="ARBA00008072"/>
    </source>
</evidence>
<evidence type="ECO:0000259" key="3">
    <source>
        <dbReference type="SMART" id="SM00829"/>
    </source>
</evidence>
<gene>
    <name evidence="4" type="ORF">BJX66DRAFT_347408</name>
</gene>
<dbReference type="InterPro" id="IPR013154">
    <property type="entry name" value="ADH-like_N"/>
</dbReference>
<evidence type="ECO:0000313" key="4">
    <source>
        <dbReference type="EMBL" id="KAL2785593.1"/>
    </source>
</evidence>
<comment type="caution">
    <text evidence="4">The sequence shown here is derived from an EMBL/GenBank/DDBJ whole genome shotgun (WGS) entry which is preliminary data.</text>
</comment>
<dbReference type="Gene3D" id="3.40.50.720">
    <property type="entry name" value="NAD(P)-binding Rossmann-like Domain"/>
    <property type="match status" value="1"/>
</dbReference>
<dbReference type="InterPro" id="IPR013149">
    <property type="entry name" value="ADH-like_C"/>
</dbReference>
<keyword evidence="5" id="KW-1185">Reference proteome</keyword>
<dbReference type="Pfam" id="PF08240">
    <property type="entry name" value="ADH_N"/>
    <property type="match status" value="1"/>
</dbReference>
<proteinExistence type="inferred from homology"/>
<dbReference type="Proteomes" id="UP001610563">
    <property type="component" value="Unassembled WGS sequence"/>
</dbReference>
<reference evidence="4 5" key="1">
    <citation type="submission" date="2024-07" db="EMBL/GenBank/DDBJ databases">
        <title>Section-level genome sequencing and comparative genomics of Aspergillus sections Usti and Cavernicolus.</title>
        <authorList>
            <consortium name="Lawrence Berkeley National Laboratory"/>
            <person name="Nybo J.L."/>
            <person name="Vesth T.C."/>
            <person name="Theobald S."/>
            <person name="Frisvad J.C."/>
            <person name="Larsen T.O."/>
            <person name="Kjaerboelling I."/>
            <person name="Rothschild-Mancinelli K."/>
            <person name="Lyhne E.K."/>
            <person name="Kogle M.E."/>
            <person name="Barry K."/>
            <person name="Clum A."/>
            <person name="Na H."/>
            <person name="Ledsgaard L."/>
            <person name="Lin J."/>
            <person name="Lipzen A."/>
            <person name="Kuo A."/>
            <person name="Riley R."/>
            <person name="Mondo S."/>
            <person name="Labutti K."/>
            <person name="Haridas S."/>
            <person name="Pangalinan J."/>
            <person name="Salamov A.A."/>
            <person name="Simmons B.A."/>
            <person name="Magnuson J.K."/>
            <person name="Chen J."/>
            <person name="Drula E."/>
            <person name="Henrissat B."/>
            <person name="Wiebenga A."/>
            <person name="Lubbers R.J."/>
            <person name="Gomes A.C."/>
            <person name="Makela M.R."/>
            <person name="Stajich J."/>
            <person name="Grigoriev I.V."/>
            <person name="Mortensen U.H."/>
            <person name="De Vries R.P."/>
            <person name="Baker S.E."/>
            <person name="Andersen M.R."/>
        </authorList>
    </citation>
    <scope>NUCLEOTIDE SEQUENCE [LARGE SCALE GENOMIC DNA]</scope>
    <source>
        <strain evidence="4 5">CBS 209.92</strain>
    </source>
</reference>
<dbReference type="SMART" id="SM00829">
    <property type="entry name" value="PKS_ER"/>
    <property type="match status" value="1"/>
</dbReference>
<name>A0ABR4FRF3_9EURO</name>
<dbReference type="InterPro" id="IPR020843">
    <property type="entry name" value="ER"/>
</dbReference>
<evidence type="ECO:0000256" key="2">
    <source>
        <dbReference type="ARBA" id="ARBA00023002"/>
    </source>
</evidence>
<dbReference type="InterPro" id="IPR011032">
    <property type="entry name" value="GroES-like_sf"/>
</dbReference>
<dbReference type="PANTHER" id="PTHR45348">
    <property type="entry name" value="HYPOTHETICAL OXIDOREDUCTASE (EUROFUNG)"/>
    <property type="match status" value="1"/>
</dbReference>
<dbReference type="Gene3D" id="3.90.180.10">
    <property type="entry name" value="Medium-chain alcohol dehydrogenases, catalytic domain"/>
    <property type="match status" value="1"/>
</dbReference>
<protein>
    <submittedName>
        <fullName evidence="4">ToxD-like zinc binding oxidoreductase</fullName>
    </submittedName>
</protein>
<dbReference type="InterPro" id="IPR036291">
    <property type="entry name" value="NAD(P)-bd_dom_sf"/>
</dbReference>
<dbReference type="EMBL" id="JBFTWV010000140">
    <property type="protein sequence ID" value="KAL2785593.1"/>
    <property type="molecule type" value="Genomic_DNA"/>
</dbReference>
<dbReference type="Pfam" id="PF00107">
    <property type="entry name" value="ADH_zinc_N"/>
    <property type="match status" value="1"/>
</dbReference>
<dbReference type="InterPro" id="IPR047122">
    <property type="entry name" value="Trans-enoyl_RdTase-like"/>
</dbReference>
<sequence length="358" mass="38036">MKAIIAKRTLPKRLLSFALHRQLGQGATITEIPIPEITPDEILVKVSAVALNPIDTKGIDVVSPWGSLVGCDYAGTVTKVGKNASNRWKVGERVAGFVHGGQYKDVGSFAEYLKVDAGLAWKVPEGVTDVQASTFGIAAVTAVLALEYLDVPLDDIVKGSNVPGKESTVFVYSGASNVGLFAIQLAKRAGLKVVTAASPRSFDLVKRYGADDVFDYRSPTAVEDIKNAYPNIRRAIDCFSEGGSAAFCANVLASGKVITLLDQGKPTKPGVEYKFLMVFTAFGEKFQMLAPLGPVFPVTSADGEVLARFYSSLPALLGGAIKPPAITVIQGGLEELLKGLDTLRKGEARGSKLVVEFQ</sequence>
<organism evidence="4 5">
    <name type="scientific">Aspergillus keveii</name>
    <dbReference type="NCBI Taxonomy" id="714993"/>
    <lineage>
        <taxon>Eukaryota</taxon>
        <taxon>Fungi</taxon>
        <taxon>Dikarya</taxon>
        <taxon>Ascomycota</taxon>
        <taxon>Pezizomycotina</taxon>
        <taxon>Eurotiomycetes</taxon>
        <taxon>Eurotiomycetidae</taxon>
        <taxon>Eurotiales</taxon>
        <taxon>Aspergillaceae</taxon>
        <taxon>Aspergillus</taxon>
        <taxon>Aspergillus subgen. Nidulantes</taxon>
    </lineage>
</organism>
<dbReference type="PANTHER" id="PTHR45348:SF7">
    <property type="entry name" value="ZINC BINDING OXIDOREDUCTASE, PUTATIVE-RELATED"/>
    <property type="match status" value="1"/>
</dbReference>
<comment type="similarity">
    <text evidence="1">Belongs to the zinc-containing alcohol dehydrogenase family.</text>
</comment>
<dbReference type="CDD" id="cd08249">
    <property type="entry name" value="enoyl_reductase_like"/>
    <property type="match status" value="1"/>
</dbReference>
<keyword evidence="2" id="KW-0560">Oxidoreductase</keyword>
<evidence type="ECO:0000313" key="5">
    <source>
        <dbReference type="Proteomes" id="UP001610563"/>
    </source>
</evidence>
<dbReference type="SUPFAM" id="SSF51735">
    <property type="entry name" value="NAD(P)-binding Rossmann-fold domains"/>
    <property type="match status" value="1"/>
</dbReference>